<dbReference type="HAMAP" id="MF_00238">
    <property type="entry name" value="Cytidyl_kinase_type1"/>
    <property type="match status" value="1"/>
</dbReference>
<dbReference type="PANTHER" id="PTHR21299:SF2">
    <property type="entry name" value="CYTIDYLATE KINASE"/>
    <property type="match status" value="1"/>
</dbReference>
<evidence type="ECO:0000256" key="6">
    <source>
        <dbReference type="ARBA" id="ARBA00047615"/>
    </source>
</evidence>
<accession>C5CIU8</accession>
<proteinExistence type="inferred from homology"/>
<dbReference type="AlphaFoldDB" id="C5CIU8"/>
<dbReference type="Pfam" id="PF02224">
    <property type="entry name" value="Cytidylate_kin"/>
    <property type="match status" value="1"/>
</dbReference>
<protein>
    <recommendedName>
        <fullName evidence="8">Cytidylate kinase</fullName>
        <shortName evidence="8">CK</shortName>
        <ecNumber evidence="8">2.7.4.25</ecNumber>
    </recommendedName>
    <alternativeName>
        <fullName evidence="8">Cytidine monophosphate kinase</fullName>
        <shortName evidence="8">CMP kinase</shortName>
    </alternativeName>
</protein>
<dbReference type="GO" id="GO:0005829">
    <property type="term" value="C:cytosol"/>
    <property type="evidence" value="ECO:0007669"/>
    <property type="project" value="TreeGrafter"/>
</dbReference>
<dbReference type="Gene3D" id="3.40.50.300">
    <property type="entry name" value="P-loop containing nucleotide triphosphate hydrolases"/>
    <property type="match status" value="1"/>
</dbReference>
<comment type="subcellular location">
    <subcellularLocation>
        <location evidence="8">Cytoplasm</location>
    </subcellularLocation>
</comment>
<keyword evidence="5 8" id="KW-0067">ATP-binding</keyword>
<comment type="catalytic activity">
    <reaction evidence="6 8">
        <text>dCMP + ATP = dCDP + ADP</text>
        <dbReference type="Rhea" id="RHEA:25094"/>
        <dbReference type="ChEBI" id="CHEBI:30616"/>
        <dbReference type="ChEBI" id="CHEBI:57566"/>
        <dbReference type="ChEBI" id="CHEBI:58593"/>
        <dbReference type="ChEBI" id="CHEBI:456216"/>
        <dbReference type="EC" id="2.7.4.25"/>
    </reaction>
</comment>
<dbReference type="KEGG" id="kol:Kole_0212"/>
<evidence type="ECO:0000313" key="11">
    <source>
        <dbReference type="Proteomes" id="UP000002382"/>
    </source>
</evidence>
<comment type="similarity">
    <text evidence="1 8">Belongs to the cytidylate kinase family. Type 1 subfamily.</text>
</comment>
<keyword evidence="3 8" id="KW-0547">Nucleotide-binding</keyword>
<organism evidence="10 11">
    <name type="scientific">Kosmotoga olearia (strain ATCC BAA-1733 / DSM 21960 / TBF 19.5.1)</name>
    <dbReference type="NCBI Taxonomy" id="521045"/>
    <lineage>
        <taxon>Bacteria</taxon>
        <taxon>Thermotogati</taxon>
        <taxon>Thermotogota</taxon>
        <taxon>Thermotogae</taxon>
        <taxon>Kosmotogales</taxon>
        <taxon>Kosmotogaceae</taxon>
        <taxon>Kosmotoga</taxon>
    </lineage>
</organism>
<evidence type="ECO:0000259" key="9">
    <source>
        <dbReference type="Pfam" id="PF02224"/>
    </source>
</evidence>
<evidence type="ECO:0000256" key="2">
    <source>
        <dbReference type="ARBA" id="ARBA00022679"/>
    </source>
</evidence>
<dbReference type="RefSeq" id="WP_012744724.1">
    <property type="nucleotide sequence ID" value="NC_012785.1"/>
</dbReference>
<dbReference type="STRING" id="521045.Kole_0212"/>
<gene>
    <name evidence="8" type="primary">cmk</name>
    <name evidence="10" type="ordered locus">Kole_0212</name>
</gene>
<dbReference type="CDD" id="cd02020">
    <property type="entry name" value="CMPK"/>
    <property type="match status" value="1"/>
</dbReference>
<dbReference type="GO" id="GO:0036430">
    <property type="term" value="F:CMP kinase activity"/>
    <property type="evidence" value="ECO:0007669"/>
    <property type="project" value="RHEA"/>
</dbReference>
<evidence type="ECO:0000256" key="3">
    <source>
        <dbReference type="ARBA" id="ARBA00022741"/>
    </source>
</evidence>
<keyword evidence="11" id="KW-1185">Reference proteome</keyword>
<dbReference type="SUPFAM" id="SSF52540">
    <property type="entry name" value="P-loop containing nucleoside triphosphate hydrolases"/>
    <property type="match status" value="1"/>
</dbReference>
<dbReference type="EMBL" id="CP001634">
    <property type="protein sequence ID" value="ACR78937.1"/>
    <property type="molecule type" value="Genomic_DNA"/>
</dbReference>
<feature type="domain" description="Cytidylate kinase" evidence="9">
    <location>
        <begin position="3"/>
        <end position="212"/>
    </location>
</feature>
<keyword evidence="8" id="KW-0963">Cytoplasm</keyword>
<feature type="binding site" evidence="8">
    <location>
        <begin position="7"/>
        <end position="15"/>
    </location>
    <ligand>
        <name>ATP</name>
        <dbReference type="ChEBI" id="CHEBI:30616"/>
    </ligand>
</feature>
<evidence type="ECO:0000256" key="4">
    <source>
        <dbReference type="ARBA" id="ARBA00022777"/>
    </source>
</evidence>
<dbReference type="Proteomes" id="UP000002382">
    <property type="component" value="Chromosome"/>
</dbReference>
<dbReference type="InterPro" id="IPR011994">
    <property type="entry name" value="Cytidylate_kinase_dom"/>
</dbReference>
<evidence type="ECO:0000256" key="8">
    <source>
        <dbReference type="HAMAP-Rule" id="MF_00238"/>
    </source>
</evidence>
<reference evidence="10 11" key="1">
    <citation type="submission" date="2009-06" db="EMBL/GenBank/DDBJ databases">
        <title>Complete sequence of Thermotogales bacterium TBF 19.5.1.</title>
        <authorList>
            <consortium name="US DOE Joint Genome Institute"/>
            <person name="Lucas S."/>
            <person name="Copeland A."/>
            <person name="Lapidus A."/>
            <person name="Glavina del Rio T."/>
            <person name="Tice H."/>
            <person name="Bruce D."/>
            <person name="Goodwin L."/>
            <person name="Pitluck S."/>
            <person name="Chertkov O."/>
            <person name="Brettin T."/>
            <person name="Detter J.C."/>
            <person name="Han C."/>
            <person name="Schmutz J."/>
            <person name="Larimer F."/>
            <person name="Land M."/>
            <person name="Hauser L."/>
            <person name="Kyrpides N."/>
            <person name="Ovchinnikova G."/>
            <person name="Noll K."/>
        </authorList>
    </citation>
    <scope>NUCLEOTIDE SEQUENCE [LARGE SCALE GENOMIC DNA]</scope>
    <source>
        <strain evidence="11">ATCC BAA-1733 / DSM 21960 / TBF 19.5.1</strain>
    </source>
</reference>
<evidence type="ECO:0000256" key="7">
    <source>
        <dbReference type="ARBA" id="ARBA00048478"/>
    </source>
</evidence>
<dbReference type="InterPro" id="IPR027417">
    <property type="entry name" value="P-loop_NTPase"/>
</dbReference>
<dbReference type="NCBIfam" id="TIGR00017">
    <property type="entry name" value="cmk"/>
    <property type="match status" value="1"/>
</dbReference>
<dbReference type="eggNOG" id="COG0283">
    <property type="taxonomic scope" value="Bacteria"/>
</dbReference>
<evidence type="ECO:0000256" key="5">
    <source>
        <dbReference type="ARBA" id="ARBA00022840"/>
    </source>
</evidence>
<dbReference type="GO" id="GO:0006220">
    <property type="term" value="P:pyrimidine nucleotide metabolic process"/>
    <property type="evidence" value="ECO:0007669"/>
    <property type="project" value="UniProtKB-UniRule"/>
</dbReference>
<sequence>MKIAIDGPAGSGKSTVAKMLAERLGFTYVDTGAMYRAVAWKLKQHDIDPDNTDALRELLENTQFSISDSVLCMDGRKIGDEIRTPEISRLSSDVAKIAEVRHFLTAEQRRIAEKGNVIMEGRDIGTVVIPDADLKFFITASPEERARRRYEQLKRLGIEANYDRILNELIQRDRNDSSREIAPLKPAKDAIIIDTTNMTIDEVLDLLVRKVRDKGT</sequence>
<keyword evidence="2 8" id="KW-0808">Transferase</keyword>
<dbReference type="HOGENOM" id="CLU_079959_0_2_0"/>
<dbReference type="InterPro" id="IPR003136">
    <property type="entry name" value="Cytidylate_kin"/>
</dbReference>
<dbReference type="EC" id="2.7.4.25" evidence="8"/>
<reference evidence="10 11" key="2">
    <citation type="journal article" date="2011" name="J. Bacteriol.">
        <title>Genome Sequence of Kosmotoga olearia Strain TBF 19.5.1, a Thermophilic Bacterium with a Wide Growth Temperature Range, Isolated from the Troll B Oil Platform in the North Sea.</title>
        <authorList>
            <person name="Swithers K.S."/>
            <person name="Dipippo J.L."/>
            <person name="Bruce D.C."/>
            <person name="Detter C."/>
            <person name="Tapia R."/>
            <person name="Han S."/>
            <person name="Goodwin L.A."/>
            <person name="Han J."/>
            <person name="Woyke T."/>
            <person name="Pitluck S."/>
            <person name="Pennacchio L."/>
            <person name="Nolan M."/>
            <person name="Mikhailova N."/>
            <person name="Land M.L."/>
            <person name="Nesbo C.L."/>
            <person name="Gogarten J.P."/>
            <person name="Noll K.M."/>
        </authorList>
    </citation>
    <scope>NUCLEOTIDE SEQUENCE [LARGE SCALE GENOMIC DNA]</scope>
    <source>
        <strain evidence="11">ATCC BAA-1733 / DSM 21960 / TBF 19.5.1</strain>
    </source>
</reference>
<name>C5CIU8_KOSOT</name>
<dbReference type="PANTHER" id="PTHR21299">
    <property type="entry name" value="CYTIDYLATE KINASE/PANTOATE-BETA-ALANINE LIGASE"/>
    <property type="match status" value="1"/>
</dbReference>
<comment type="catalytic activity">
    <reaction evidence="7 8">
        <text>CMP + ATP = CDP + ADP</text>
        <dbReference type="Rhea" id="RHEA:11600"/>
        <dbReference type="ChEBI" id="CHEBI:30616"/>
        <dbReference type="ChEBI" id="CHEBI:58069"/>
        <dbReference type="ChEBI" id="CHEBI:60377"/>
        <dbReference type="ChEBI" id="CHEBI:456216"/>
        <dbReference type="EC" id="2.7.4.25"/>
    </reaction>
</comment>
<dbReference type="GO" id="GO:0015949">
    <property type="term" value="P:nucleobase-containing small molecule interconversion"/>
    <property type="evidence" value="ECO:0007669"/>
    <property type="project" value="TreeGrafter"/>
</dbReference>
<dbReference type="GO" id="GO:0036431">
    <property type="term" value="F:dCMP kinase activity"/>
    <property type="evidence" value="ECO:0007669"/>
    <property type="project" value="InterPro"/>
</dbReference>
<evidence type="ECO:0000256" key="1">
    <source>
        <dbReference type="ARBA" id="ARBA00009427"/>
    </source>
</evidence>
<dbReference type="GO" id="GO:0005524">
    <property type="term" value="F:ATP binding"/>
    <property type="evidence" value="ECO:0007669"/>
    <property type="project" value="UniProtKB-UniRule"/>
</dbReference>
<evidence type="ECO:0000313" key="10">
    <source>
        <dbReference type="EMBL" id="ACR78937.1"/>
    </source>
</evidence>
<keyword evidence="4 8" id="KW-0418">Kinase</keyword>